<keyword evidence="2" id="KW-1185">Reference proteome</keyword>
<protein>
    <submittedName>
        <fullName evidence="1">Uncharacterized protein</fullName>
    </submittedName>
</protein>
<accession>A0AAV0V279</accession>
<dbReference type="AlphaFoldDB" id="A0AAV0V279"/>
<sequence>MMDLLDEVVAEKIENLGQPPLLLHFWGRHYSALLHTGRTSQLPDFEEEVECKFPVLAENLPNAPAATHANASMQQLALRTAPVDAPLKGPWDPDSWNGTTDEVWAALQGCSVHPDLQHDLHVLFMIDKPKRSRDLSKLVATAAMTIDLLAQQQFAAILRGEKGEEAELALTQRMQITQETLSLWQCQLQAAGHIGPNLDRHFCPPARETAGLLTMTTVQMIRKKKPQLRGGMSSSGELLQMLDVSVIEHWMTDSRISCLADGFKKYREQPMDRPTQAWIDRWITNTQHRSHHTKLAPLGDNVDDWKLLRAHNYAGGDVLNFCDLQRTTRLSQHLLCALLYNTEIAALVKGTSTAKREAYYSSTTSANWAAIERFFCSGLVHTVETSLVQY</sequence>
<organism evidence="1 2">
    <name type="scientific">Peronospora destructor</name>
    <dbReference type="NCBI Taxonomy" id="86335"/>
    <lineage>
        <taxon>Eukaryota</taxon>
        <taxon>Sar</taxon>
        <taxon>Stramenopiles</taxon>
        <taxon>Oomycota</taxon>
        <taxon>Peronosporomycetes</taxon>
        <taxon>Peronosporales</taxon>
        <taxon>Peronosporaceae</taxon>
        <taxon>Peronospora</taxon>
    </lineage>
</organism>
<evidence type="ECO:0000313" key="1">
    <source>
        <dbReference type="EMBL" id="CAI5741769.1"/>
    </source>
</evidence>
<reference evidence="1" key="1">
    <citation type="submission" date="2022-12" db="EMBL/GenBank/DDBJ databases">
        <authorList>
            <person name="Webb A."/>
        </authorList>
    </citation>
    <scope>NUCLEOTIDE SEQUENCE</scope>
    <source>
        <strain evidence="1">Pd1</strain>
    </source>
</reference>
<proteinExistence type="predicted"/>
<dbReference type="EMBL" id="CANTFM010001615">
    <property type="protein sequence ID" value="CAI5741769.1"/>
    <property type="molecule type" value="Genomic_DNA"/>
</dbReference>
<dbReference type="Proteomes" id="UP001162029">
    <property type="component" value="Unassembled WGS sequence"/>
</dbReference>
<evidence type="ECO:0000313" key="2">
    <source>
        <dbReference type="Proteomes" id="UP001162029"/>
    </source>
</evidence>
<name>A0AAV0V279_9STRA</name>
<gene>
    <name evidence="1" type="ORF">PDE001_LOCUS7970</name>
</gene>
<comment type="caution">
    <text evidence="1">The sequence shown here is derived from an EMBL/GenBank/DDBJ whole genome shotgun (WGS) entry which is preliminary data.</text>
</comment>